<accession>A0A6J5JSD8</accession>
<proteinExistence type="predicted"/>
<dbReference type="AlphaFoldDB" id="A0A6J5JSD8"/>
<name>A0A6J5JSD8_9BURK</name>
<protein>
    <submittedName>
        <fullName evidence="1">Uncharacterized protein</fullName>
    </submittedName>
</protein>
<organism evidence="1 2">
    <name type="scientific">Burkholderia aenigmatica</name>
    <dbReference type="NCBI Taxonomy" id="2015348"/>
    <lineage>
        <taxon>Bacteria</taxon>
        <taxon>Pseudomonadati</taxon>
        <taxon>Pseudomonadota</taxon>
        <taxon>Betaproteobacteria</taxon>
        <taxon>Burkholderiales</taxon>
        <taxon>Burkholderiaceae</taxon>
        <taxon>Burkholderia</taxon>
        <taxon>Burkholderia cepacia complex</taxon>
    </lineage>
</organism>
<dbReference type="Proteomes" id="UP000494301">
    <property type="component" value="Unassembled WGS sequence"/>
</dbReference>
<evidence type="ECO:0000313" key="1">
    <source>
        <dbReference type="EMBL" id="CAB3974933.1"/>
    </source>
</evidence>
<dbReference type="EMBL" id="CABWIL020000053">
    <property type="protein sequence ID" value="CAB3974933.1"/>
    <property type="molecule type" value="Genomic_DNA"/>
</dbReference>
<reference evidence="1 2" key="1">
    <citation type="submission" date="2020-04" db="EMBL/GenBank/DDBJ databases">
        <authorList>
            <person name="Depoorter E."/>
        </authorList>
    </citation>
    <scope>NUCLEOTIDE SEQUENCE [LARGE SCALE GENOMIC DNA]</scope>
    <source>
        <strain evidence="1 2">BCC0217</strain>
    </source>
</reference>
<gene>
    <name evidence="1" type="ORF">BLA3211_08255</name>
</gene>
<sequence length="99" mass="11179">MRPVDNSELERLRGLAVLDVLHLMAEHTKLDRDFAPVRAFNTRRVHVTAAGADWELLVDGARFFDTRERKGGGGAVDLVMHLWRVPFKQAVKMLREAGA</sequence>
<evidence type="ECO:0000313" key="2">
    <source>
        <dbReference type="Proteomes" id="UP000494301"/>
    </source>
</evidence>